<dbReference type="PANTHER" id="PTHR10174:SF213">
    <property type="entry name" value="CRAL-TRIO DOMAIN-CONTAINING PROTEIN"/>
    <property type="match status" value="1"/>
</dbReference>
<protein>
    <recommendedName>
        <fullName evidence="2">CRAL-TRIO domain-containing protein</fullName>
    </recommendedName>
</protein>
<dbReference type="EMBL" id="JALNTZ010000005">
    <property type="protein sequence ID" value="KAJ3651823.1"/>
    <property type="molecule type" value="Genomic_DNA"/>
</dbReference>
<dbReference type="PRINTS" id="PR00180">
    <property type="entry name" value="CRETINALDHBP"/>
</dbReference>
<dbReference type="CDD" id="cd00170">
    <property type="entry name" value="SEC14"/>
    <property type="match status" value="1"/>
</dbReference>
<dbReference type="SUPFAM" id="SSF52087">
    <property type="entry name" value="CRAL/TRIO domain"/>
    <property type="match status" value="1"/>
</dbReference>
<gene>
    <name evidence="3" type="ORF">Zmor_017832</name>
</gene>
<dbReference type="PANTHER" id="PTHR10174">
    <property type="entry name" value="ALPHA-TOCOPHEROL TRANSFER PROTEIN-RELATED"/>
    <property type="match status" value="1"/>
</dbReference>
<dbReference type="InterPro" id="IPR001251">
    <property type="entry name" value="CRAL-TRIO_dom"/>
</dbReference>
<sequence>MDLISADVESQYARDKNLKKGDIEALLEWANKQPHLPKINELQAILFLHSCYYRNEAAKVTIDNFFTVKTTSDLFRNRDPLSAPVQNATSATLCTRLSKKTPKGYIVYLFKLIDTNPSNFNFENIVRYADMVNTLERYQYGISTGLVILLDMTGWSLGHTARLGPLALKTFFFYLQEAVPVRLKEIHFHNAGPFINTLMNLFKPLLNKATAEKISIHQSLDSLTKFIPLECLPEDYGGSEQSIFALHAKIKKDLLENKALYEWEETLILDEKKRQSGKSKTIDTYGADGTFKKLELD</sequence>
<dbReference type="InterPro" id="IPR036273">
    <property type="entry name" value="CRAL/TRIO_N_dom_sf"/>
</dbReference>
<organism evidence="3 4">
    <name type="scientific">Zophobas morio</name>
    <dbReference type="NCBI Taxonomy" id="2755281"/>
    <lineage>
        <taxon>Eukaryota</taxon>
        <taxon>Metazoa</taxon>
        <taxon>Ecdysozoa</taxon>
        <taxon>Arthropoda</taxon>
        <taxon>Hexapoda</taxon>
        <taxon>Insecta</taxon>
        <taxon>Pterygota</taxon>
        <taxon>Neoptera</taxon>
        <taxon>Endopterygota</taxon>
        <taxon>Coleoptera</taxon>
        <taxon>Polyphaga</taxon>
        <taxon>Cucujiformia</taxon>
        <taxon>Tenebrionidae</taxon>
        <taxon>Zophobas</taxon>
    </lineage>
</organism>
<dbReference type="SMART" id="SM00516">
    <property type="entry name" value="SEC14"/>
    <property type="match status" value="1"/>
</dbReference>
<evidence type="ECO:0000313" key="4">
    <source>
        <dbReference type="Proteomes" id="UP001168821"/>
    </source>
</evidence>
<dbReference type="Gene3D" id="3.40.525.10">
    <property type="entry name" value="CRAL-TRIO lipid binding domain"/>
    <property type="match status" value="1"/>
</dbReference>
<dbReference type="Pfam" id="PF00650">
    <property type="entry name" value="CRAL_TRIO"/>
    <property type="match status" value="1"/>
</dbReference>
<feature type="region of interest" description="Disordered" evidence="1">
    <location>
        <begin position="274"/>
        <end position="297"/>
    </location>
</feature>
<feature type="domain" description="CRAL-TRIO" evidence="2">
    <location>
        <begin position="81"/>
        <end position="244"/>
    </location>
</feature>
<evidence type="ECO:0000313" key="3">
    <source>
        <dbReference type="EMBL" id="KAJ3651823.1"/>
    </source>
</evidence>
<dbReference type="InterPro" id="IPR036865">
    <property type="entry name" value="CRAL-TRIO_dom_sf"/>
</dbReference>
<dbReference type="SUPFAM" id="SSF46938">
    <property type="entry name" value="CRAL/TRIO N-terminal domain"/>
    <property type="match status" value="1"/>
</dbReference>
<dbReference type="PROSITE" id="PS50191">
    <property type="entry name" value="CRAL_TRIO"/>
    <property type="match status" value="1"/>
</dbReference>
<dbReference type="GO" id="GO:0016020">
    <property type="term" value="C:membrane"/>
    <property type="evidence" value="ECO:0007669"/>
    <property type="project" value="TreeGrafter"/>
</dbReference>
<dbReference type="Proteomes" id="UP001168821">
    <property type="component" value="Unassembled WGS sequence"/>
</dbReference>
<dbReference type="AlphaFoldDB" id="A0AA38I5U3"/>
<comment type="caution">
    <text evidence="3">The sequence shown here is derived from an EMBL/GenBank/DDBJ whole genome shotgun (WGS) entry which is preliminary data.</text>
</comment>
<reference evidence="3" key="1">
    <citation type="journal article" date="2023" name="G3 (Bethesda)">
        <title>Whole genome assemblies of Zophobas morio and Tenebrio molitor.</title>
        <authorList>
            <person name="Kaur S."/>
            <person name="Stinson S.A."/>
            <person name="diCenzo G.C."/>
        </authorList>
    </citation>
    <scope>NUCLEOTIDE SEQUENCE</scope>
    <source>
        <strain evidence="3">QUZm001</strain>
    </source>
</reference>
<evidence type="ECO:0000259" key="2">
    <source>
        <dbReference type="PROSITE" id="PS50191"/>
    </source>
</evidence>
<dbReference type="GO" id="GO:1902936">
    <property type="term" value="F:phosphatidylinositol bisphosphate binding"/>
    <property type="evidence" value="ECO:0007669"/>
    <property type="project" value="TreeGrafter"/>
</dbReference>
<keyword evidence="4" id="KW-1185">Reference proteome</keyword>
<evidence type="ECO:0000256" key="1">
    <source>
        <dbReference type="SAM" id="MobiDB-lite"/>
    </source>
</evidence>
<accession>A0AA38I5U3</accession>
<name>A0AA38I5U3_9CUCU</name>
<proteinExistence type="predicted"/>